<keyword evidence="9" id="KW-1185">Reference proteome</keyword>
<dbReference type="Proteomes" id="UP000789901">
    <property type="component" value="Unassembled WGS sequence"/>
</dbReference>
<feature type="domain" description="Protein kinase" evidence="7">
    <location>
        <begin position="22"/>
        <end position="106"/>
    </location>
</feature>
<evidence type="ECO:0000313" key="8">
    <source>
        <dbReference type="EMBL" id="CAG8850529.1"/>
    </source>
</evidence>
<dbReference type="PROSITE" id="PS00107">
    <property type="entry name" value="PROTEIN_KINASE_ATP"/>
    <property type="match status" value="1"/>
</dbReference>
<dbReference type="InterPro" id="IPR017441">
    <property type="entry name" value="Protein_kinase_ATP_BS"/>
</dbReference>
<keyword evidence="5 6" id="KW-0067">ATP-binding</keyword>
<dbReference type="PROSITE" id="PS50011">
    <property type="entry name" value="PROTEIN_KINASE_DOM"/>
    <property type="match status" value="1"/>
</dbReference>
<evidence type="ECO:0000256" key="6">
    <source>
        <dbReference type="PROSITE-ProRule" id="PRU10141"/>
    </source>
</evidence>
<dbReference type="Gene3D" id="1.10.510.10">
    <property type="entry name" value="Transferase(Phosphotransferase) domain 1"/>
    <property type="match status" value="1"/>
</dbReference>
<dbReference type="Pfam" id="PF00069">
    <property type="entry name" value="Pkinase"/>
    <property type="match status" value="1"/>
</dbReference>
<feature type="binding site" evidence="6">
    <location>
        <position position="51"/>
    </location>
    <ligand>
        <name>ATP</name>
        <dbReference type="ChEBI" id="CHEBI:30616"/>
    </ligand>
</feature>
<keyword evidence="3 6" id="KW-0547">Nucleotide-binding</keyword>
<evidence type="ECO:0000256" key="1">
    <source>
        <dbReference type="ARBA" id="ARBA00022527"/>
    </source>
</evidence>
<evidence type="ECO:0000259" key="7">
    <source>
        <dbReference type="PROSITE" id="PS50011"/>
    </source>
</evidence>
<evidence type="ECO:0000256" key="3">
    <source>
        <dbReference type="ARBA" id="ARBA00022741"/>
    </source>
</evidence>
<keyword evidence="2" id="KW-0808">Transferase</keyword>
<organism evidence="8 9">
    <name type="scientific">Gigaspora margarita</name>
    <dbReference type="NCBI Taxonomy" id="4874"/>
    <lineage>
        <taxon>Eukaryota</taxon>
        <taxon>Fungi</taxon>
        <taxon>Fungi incertae sedis</taxon>
        <taxon>Mucoromycota</taxon>
        <taxon>Glomeromycotina</taxon>
        <taxon>Glomeromycetes</taxon>
        <taxon>Diversisporales</taxon>
        <taxon>Gigasporaceae</taxon>
        <taxon>Gigaspora</taxon>
    </lineage>
</organism>
<comment type="caution">
    <text evidence="8">The sequence shown here is derived from an EMBL/GenBank/DDBJ whole genome shotgun (WGS) entry which is preliminary data.</text>
</comment>
<dbReference type="InterPro" id="IPR011009">
    <property type="entry name" value="Kinase-like_dom_sf"/>
</dbReference>
<accession>A0ABN7X8K0</accession>
<proteinExistence type="predicted"/>
<evidence type="ECO:0000313" key="9">
    <source>
        <dbReference type="Proteomes" id="UP000789901"/>
    </source>
</evidence>
<dbReference type="SUPFAM" id="SSF56112">
    <property type="entry name" value="Protein kinase-like (PK-like)"/>
    <property type="match status" value="1"/>
</dbReference>
<sequence length="106" mass="12577">MSGWYERAIKDESIHSFEYKSFKNCKQIGEGKFGTVYSAYSEDIEQTIALKRLNHDLIDENKIHEFVREVKLITKIHHHISIIRFYGITKDATNEKYYMVLQFANN</sequence>
<dbReference type="PANTHER" id="PTHR24350">
    <property type="entry name" value="SERINE/THREONINE-PROTEIN KINASE IAL-RELATED"/>
    <property type="match status" value="1"/>
</dbReference>
<protein>
    <submittedName>
        <fullName evidence="8">27831_t:CDS:1</fullName>
    </submittedName>
</protein>
<dbReference type="InterPro" id="IPR030616">
    <property type="entry name" value="Aur-like"/>
</dbReference>
<keyword evidence="1" id="KW-0723">Serine/threonine-protein kinase</keyword>
<evidence type="ECO:0000256" key="2">
    <source>
        <dbReference type="ARBA" id="ARBA00022679"/>
    </source>
</evidence>
<dbReference type="InterPro" id="IPR000719">
    <property type="entry name" value="Prot_kinase_dom"/>
</dbReference>
<evidence type="ECO:0000256" key="5">
    <source>
        <dbReference type="ARBA" id="ARBA00022840"/>
    </source>
</evidence>
<reference evidence="8 9" key="1">
    <citation type="submission" date="2021-06" db="EMBL/GenBank/DDBJ databases">
        <authorList>
            <person name="Kallberg Y."/>
            <person name="Tangrot J."/>
            <person name="Rosling A."/>
        </authorList>
    </citation>
    <scope>NUCLEOTIDE SEQUENCE [LARGE SCALE GENOMIC DNA]</scope>
    <source>
        <strain evidence="8 9">120-4 pot B 10/14</strain>
    </source>
</reference>
<name>A0ABN7X8K0_GIGMA</name>
<dbReference type="EMBL" id="CAJVQB010101550">
    <property type="protein sequence ID" value="CAG8850529.1"/>
    <property type="molecule type" value="Genomic_DNA"/>
</dbReference>
<feature type="non-terminal residue" evidence="8">
    <location>
        <position position="106"/>
    </location>
</feature>
<keyword evidence="4" id="KW-0418">Kinase</keyword>
<gene>
    <name evidence="8" type="ORF">GMARGA_LOCUS40258</name>
</gene>
<evidence type="ECO:0000256" key="4">
    <source>
        <dbReference type="ARBA" id="ARBA00022777"/>
    </source>
</evidence>